<feature type="transmembrane region" description="Helical" evidence="8">
    <location>
        <begin position="141"/>
        <end position="158"/>
    </location>
</feature>
<evidence type="ECO:0000256" key="6">
    <source>
        <dbReference type="ARBA" id="ARBA00023136"/>
    </source>
</evidence>
<feature type="transmembrane region" description="Helical" evidence="8">
    <location>
        <begin position="526"/>
        <end position="548"/>
    </location>
</feature>
<feature type="transmembrane region" description="Helical" evidence="8">
    <location>
        <begin position="274"/>
        <end position="292"/>
    </location>
</feature>
<dbReference type="GO" id="GO:0005412">
    <property type="term" value="F:D-glucose:sodium symporter activity"/>
    <property type="evidence" value="ECO:0007669"/>
    <property type="project" value="TreeGrafter"/>
</dbReference>
<accession>C3PSX7</accession>
<dbReference type="HOGENOM" id="CLU_018808_9_2_1"/>
<dbReference type="PROSITE" id="PS00456">
    <property type="entry name" value="NA_SOLUT_SYMP_1"/>
    <property type="match status" value="1"/>
</dbReference>
<evidence type="ECO:0000256" key="3">
    <source>
        <dbReference type="ARBA" id="ARBA00022475"/>
    </source>
</evidence>
<feature type="transmembrane region" description="Helical" evidence="8">
    <location>
        <begin position="209"/>
        <end position="229"/>
    </location>
</feature>
<gene>
    <name evidence="9" type="primary">PSGLT2</name>
</gene>
<dbReference type="InterPro" id="IPR038377">
    <property type="entry name" value="Na/Glc_symporter_sf"/>
</dbReference>
<dbReference type="InterPro" id="IPR001734">
    <property type="entry name" value="Na/solute_symporter"/>
</dbReference>
<feature type="transmembrane region" description="Helical" evidence="8">
    <location>
        <begin position="484"/>
        <end position="506"/>
    </location>
</feature>
<dbReference type="InterPro" id="IPR018212">
    <property type="entry name" value="Na/solute_symporter_CS"/>
</dbReference>
<dbReference type="EMBL" id="DP001100">
    <property type="protein sequence ID" value="ACO95328.1"/>
    <property type="molecule type" value="Genomic_DNA"/>
</dbReference>
<dbReference type="Gene3D" id="1.20.1730.10">
    <property type="entry name" value="Sodium/glucose cotransporter"/>
    <property type="match status" value="1"/>
</dbReference>
<keyword evidence="3" id="KW-1003">Cell membrane</keyword>
<protein>
    <submittedName>
        <fullName evidence="9">Low-affinity Na-dependent glucose cotransporter (Predicted)</fullName>
    </submittedName>
</protein>
<feature type="transmembrane region" description="Helical" evidence="8">
    <location>
        <begin position="636"/>
        <end position="659"/>
    </location>
</feature>
<dbReference type="FunFam" id="1.20.1730.10:FF:000005">
    <property type="entry name" value="sodium/glucose cotransporter 1 isoform X1"/>
    <property type="match status" value="1"/>
</dbReference>
<dbReference type="NCBIfam" id="TIGR00813">
    <property type="entry name" value="sss"/>
    <property type="match status" value="1"/>
</dbReference>
<feature type="transmembrane region" description="Helical" evidence="8">
    <location>
        <begin position="29"/>
        <end position="48"/>
    </location>
</feature>
<dbReference type="PROSITE" id="PS00457">
    <property type="entry name" value="NA_SOLUT_SYMP_2"/>
    <property type="match status" value="1"/>
</dbReference>
<feature type="transmembrane region" description="Helical" evidence="8">
    <location>
        <begin position="103"/>
        <end position="121"/>
    </location>
</feature>
<dbReference type="GeneID" id="101447555"/>
<feature type="transmembrane region" description="Helical" evidence="8">
    <location>
        <begin position="313"/>
        <end position="334"/>
    </location>
</feature>
<name>C3PSX7_DASNO</name>
<keyword evidence="6 8" id="KW-0472">Membrane</keyword>
<evidence type="ECO:0000313" key="9">
    <source>
        <dbReference type="EMBL" id="ACO95328.1"/>
    </source>
</evidence>
<dbReference type="GO" id="GO:0005886">
    <property type="term" value="C:plasma membrane"/>
    <property type="evidence" value="ECO:0007669"/>
    <property type="project" value="UniProtKB-SubCell"/>
</dbReference>
<sequence>MASTLSPSTTVRTQESPEMSERIRNAADISVIVVYFVVVMVVGLWAMLKTNRGTVGGFFLAGRDVAWWPMGASLFASNIGSGHFVGLAGTGAASGIATAAFEWNALLLLLVLGWFFVPIYIKAGVMTMPEYLKKRFGGKRLQIYLSVLSLFICVALRISSDIFSGAIFIKLALGLDLYLAIFILLAITAIYTITGGLASVIYTDTLQTIIMLIGSFILMGFAFAEVGGYESFTEKYMNAIPSIVEGDNLTINARCYTPQADSFHIFRDAVTGDIPWPGMIFGMTIVAVWYWCTDQVIVQRCLSGKDMSHVKAACIMCGYLKLLPMFLMVMPGMISRILYTDKVACVVPSECVKHCGTEVGCTNYAYPTLVLELMPDGLRGLMLSVMLASLMSSLTSIFNSASTLFTMDLYTKIRKQASERELLIAGRLFIILLIVTSILWVPFVELSQNGQLFHYIESISSYLGPPIAAVFLLAIFCKRVNEQGAFWGLIIGLVVGLIRMIAEFAYGTGNCLAGSVCPKIICGVHYLYFAIILFFMCILIVLGISLITKPIPDVHLYRLCWSLRNSPEERIDLDAEEKSQEAADDSVEEGYSEKTQGCLKNAYDLFCGLQKKGPKLTKEEEAALKKKLTDTTEKPLWRTIVNINAILLLAVAVFVFGYFA</sequence>
<dbReference type="PANTHER" id="PTHR11819:SF112">
    <property type="entry name" value="GLUCOSE SENSOR PROTEIN SLC5A4-RELATED"/>
    <property type="match status" value="1"/>
</dbReference>
<evidence type="ECO:0000256" key="4">
    <source>
        <dbReference type="ARBA" id="ARBA00022692"/>
    </source>
</evidence>
<dbReference type="Pfam" id="PF00474">
    <property type="entry name" value="SSF"/>
    <property type="match status" value="1"/>
</dbReference>
<comment type="subcellular location">
    <subcellularLocation>
        <location evidence="1">Cell membrane</location>
        <topology evidence="1">Multi-pass membrane protein</topology>
    </subcellularLocation>
</comment>
<evidence type="ECO:0000256" key="2">
    <source>
        <dbReference type="ARBA" id="ARBA00006434"/>
    </source>
</evidence>
<organism evidence="9">
    <name type="scientific">Dasypus novemcinctus</name>
    <name type="common">Nine-banded armadillo</name>
    <dbReference type="NCBI Taxonomy" id="9361"/>
    <lineage>
        <taxon>Eukaryota</taxon>
        <taxon>Metazoa</taxon>
        <taxon>Chordata</taxon>
        <taxon>Craniata</taxon>
        <taxon>Vertebrata</taxon>
        <taxon>Euteleostomi</taxon>
        <taxon>Mammalia</taxon>
        <taxon>Eutheria</taxon>
        <taxon>Xenarthra</taxon>
        <taxon>Cingulata</taxon>
        <taxon>Dasypodidae</taxon>
        <taxon>Dasypus</taxon>
    </lineage>
</organism>
<feature type="transmembrane region" description="Helical" evidence="8">
    <location>
        <begin position="455"/>
        <end position="477"/>
    </location>
</feature>
<dbReference type="PROSITE" id="PS50283">
    <property type="entry name" value="NA_SOLUT_SYMP_3"/>
    <property type="match status" value="1"/>
</dbReference>
<feature type="transmembrane region" description="Helical" evidence="8">
    <location>
        <begin position="178"/>
        <end position="202"/>
    </location>
</feature>
<evidence type="ECO:0000256" key="8">
    <source>
        <dbReference type="SAM" id="Phobius"/>
    </source>
</evidence>
<dbReference type="OrthoDB" id="6132759at2759"/>
<feature type="transmembrane region" description="Helical" evidence="8">
    <location>
        <begin position="422"/>
        <end position="443"/>
    </location>
</feature>
<dbReference type="KEGG" id="dnm:101447555"/>
<comment type="similarity">
    <text evidence="2 7">Belongs to the sodium:solute symporter (SSF) (TC 2.A.21) family.</text>
</comment>
<evidence type="ECO:0000256" key="1">
    <source>
        <dbReference type="ARBA" id="ARBA00004651"/>
    </source>
</evidence>
<reference evidence="9" key="1">
    <citation type="submission" date="2009-04" db="EMBL/GenBank/DDBJ databases">
        <title>NISC Comparative Sequencing Initiative.</title>
        <authorList>
            <person name="Antonellis A."/>
            <person name="Benjamin B."/>
            <person name="Blakesley R.W."/>
            <person name="Bouffard G.G."/>
            <person name="Brinkley C."/>
            <person name="Brooks S."/>
            <person name="Chu G."/>
            <person name="Chub I."/>
            <person name="Coleman H."/>
            <person name="Fuksenko T."/>
            <person name="Gestole M."/>
            <person name="Gregory M."/>
            <person name="Guan X."/>
            <person name="Gupta J."/>
            <person name="Gurson N."/>
            <person name="Han E."/>
            <person name="Han J."/>
            <person name="Hansen N."/>
            <person name="Hargrove A."/>
            <person name="Hines-Harris K."/>
            <person name="Ho S.-L."/>
            <person name="Hu P."/>
            <person name="Hunter G."/>
            <person name="Hurle B."/>
            <person name="Idol J.R."/>
            <person name="Johnson T."/>
            <person name="Knight E."/>
            <person name="Kwong P."/>
            <person name="Lee-Lin S.-Q."/>
            <person name="Legaspi R."/>
            <person name="Madden M."/>
            <person name="Maduro Q.L."/>
            <person name="Maduro V.B."/>
            <person name="Margulies E.H."/>
            <person name="Masiello C."/>
            <person name="Maskeri B."/>
            <person name="McDowell J."/>
            <person name="Merkulov G."/>
            <person name="Montemayor C."/>
            <person name="Mullikin J.C."/>
            <person name="Park M."/>
            <person name="Prasad A."/>
            <person name="Ramsahoye C."/>
            <person name="Reddix-Dugue N."/>
            <person name="Riebow N."/>
            <person name="Schandler K."/>
            <person name="Schueler M.G."/>
            <person name="Sison C."/>
            <person name="Smith L."/>
            <person name="Stantripop S."/>
            <person name="Thomas J.W."/>
            <person name="Thomas P.J."/>
            <person name="Tsipouri V."/>
            <person name="Young A."/>
            <person name="Green E.D."/>
        </authorList>
    </citation>
    <scope>NUCLEOTIDE SEQUENCE</scope>
</reference>
<dbReference type="OMA" id="CVKHCGI"/>
<evidence type="ECO:0000256" key="5">
    <source>
        <dbReference type="ARBA" id="ARBA00022989"/>
    </source>
</evidence>
<proteinExistence type="inferred from homology"/>
<dbReference type="AlphaFoldDB" id="C3PSX7"/>
<dbReference type="PANTHER" id="PTHR11819">
    <property type="entry name" value="SOLUTE CARRIER FAMILY 5"/>
    <property type="match status" value="1"/>
</dbReference>
<keyword evidence="4 8" id="KW-0812">Transmembrane</keyword>
<evidence type="ECO:0000256" key="7">
    <source>
        <dbReference type="RuleBase" id="RU362091"/>
    </source>
</evidence>
<feature type="transmembrane region" description="Helical" evidence="8">
    <location>
        <begin position="381"/>
        <end position="401"/>
    </location>
</feature>
<keyword evidence="5 8" id="KW-1133">Transmembrane helix</keyword>